<organism evidence="1 2">
    <name type="scientific">Vibrio phage 1.097.O._10N.286.49.B3</name>
    <dbReference type="NCBI Taxonomy" id="1881383"/>
    <lineage>
        <taxon>Viruses</taxon>
        <taxon>Duplodnaviria</taxon>
        <taxon>Heunggongvirae</taxon>
        <taxon>Uroviricota</taxon>
        <taxon>Caudoviricetes</taxon>
        <taxon>Schitoviridae</taxon>
        <taxon>Pontosvirinae</taxon>
        <taxon>Dorisvirus</taxon>
        <taxon>Dorisvirus 49B3</taxon>
    </lineage>
</organism>
<evidence type="ECO:0000313" key="1">
    <source>
        <dbReference type="EMBL" id="AUR87178.1"/>
    </source>
</evidence>
<dbReference type="EMBL" id="MG592470">
    <property type="protein sequence ID" value="AUR87178.1"/>
    <property type="molecule type" value="Genomic_DNA"/>
</dbReference>
<keyword evidence="1" id="KW-0238">DNA-binding</keyword>
<reference evidence="1 2" key="1">
    <citation type="submission" date="2017-11" db="EMBL/GenBank/DDBJ databases">
        <title>A major lineage of nontailed dsDNA viruses as unrecognized killers of marine bacteria.</title>
        <authorList>
            <person name="Kauffman K.M."/>
            <person name="Hussain F.A."/>
            <person name="Yang J."/>
            <person name="Arevalo P."/>
            <person name="Brown J.M."/>
            <person name="Chang W.K."/>
            <person name="VanInsberghe D."/>
            <person name="Elsherbini J."/>
            <person name="Cutler M.B."/>
            <person name="Kelly L."/>
            <person name="Polz M.F."/>
        </authorList>
    </citation>
    <scope>NUCLEOTIDE SEQUENCE [LARGE SCALE GENOMIC DNA]</scope>
</reference>
<evidence type="ECO:0000313" key="2">
    <source>
        <dbReference type="Proteomes" id="UP000259765"/>
    </source>
</evidence>
<protein>
    <submittedName>
        <fullName evidence="1">DNA-binding domain protein</fullName>
    </submittedName>
</protein>
<sequence>MASHRDSNSRLYNIWRMMKNRCSNSNVDAFPDYGGKGIRVCSEWQKYSVFQEWSLSNGYASTLSIDRKNSALDYSPSNCRWVSYSEQCINRKKFKNNTSGFTGVTFHAKLNKWRSVINYDKKRINIGCYDTPEDAAQARNDYIDLHGLTHKKAVI</sequence>
<proteinExistence type="predicted"/>
<dbReference type="InterPro" id="IPR016177">
    <property type="entry name" value="DNA-bd_dom_sf"/>
</dbReference>
<dbReference type="InterPro" id="IPR036955">
    <property type="entry name" value="AP2/ERF_dom_sf"/>
</dbReference>
<dbReference type="GO" id="GO:0003677">
    <property type="term" value="F:DNA binding"/>
    <property type="evidence" value="ECO:0007669"/>
    <property type="project" value="UniProtKB-KW"/>
</dbReference>
<gene>
    <name evidence="1" type="ORF">NVP1097O_32</name>
</gene>
<accession>A0A2I7R0L2</accession>
<dbReference type="Gene3D" id="3.30.730.10">
    <property type="entry name" value="AP2/ERF domain"/>
    <property type="match status" value="1"/>
</dbReference>
<keyword evidence="2" id="KW-1185">Reference proteome</keyword>
<name>A0A2I7R0L2_9CAUD</name>
<dbReference type="SUPFAM" id="SSF54171">
    <property type="entry name" value="DNA-binding domain"/>
    <property type="match status" value="1"/>
</dbReference>
<dbReference type="GO" id="GO:0003700">
    <property type="term" value="F:DNA-binding transcription factor activity"/>
    <property type="evidence" value="ECO:0007669"/>
    <property type="project" value="InterPro"/>
</dbReference>
<dbReference type="Proteomes" id="UP000259765">
    <property type="component" value="Segment"/>
</dbReference>